<proteinExistence type="predicted"/>
<organism evidence="1 2">
    <name type="scientific">Aquabacterium lacunae</name>
    <dbReference type="NCBI Taxonomy" id="2528630"/>
    <lineage>
        <taxon>Bacteria</taxon>
        <taxon>Pseudomonadati</taxon>
        <taxon>Pseudomonadota</taxon>
        <taxon>Betaproteobacteria</taxon>
        <taxon>Burkholderiales</taxon>
        <taxon>Aquabacterium</taxon>
    </lineage>
</organism>
<evidence type="ECO:0000313" key="2">
    <source>
        <dbReference type="Proteomes" id="UP000292120"/>
    </source>
</evidence>
<accession>A0A4Q9H2Y2</accession>
<dbReference type="OrthoDB" id="5365969at2"/>
<dbReference type="AlphaFoldDB" id="A0A4Q9H2Y2"/>
<gene>
    <name evidence="1" type="ORF">EYS42_07440</name>
</gene>
<evidence type="ECO:0000313" key="1">
    <source>
        <dbReference type="EMBL" id="TBO32981.1"/>
    </source>
</evidence>
<sequence length="132" mass="14619">MVIERGLSVAQTAKGLDVHENVLRNWVLEAKVKPRHAFPGQGVMKPDLLKKRRPASHRCVSCERRHCEQDLAGAGCRRTRVSAVSSLAMCWTGNSLRRHPIASGWPTWPTSGLHKAGCVSLWCWTTETAAAH</sequence>
<name>A0A4Q9H2Y2_9BURK</name>
<dbReference type="Proteomes" id="UP000292120">
    <property type="component" value="Unassembled WGS sequence"/>
</dbReference>
<reference evidence="1 2" key="1">
    <citation type="submission" date="2019-02" db="EMBL/GenBank/DDBJ databases">
        <title>Aquabacterium sp. strain KMB7.</title>
        <authorList>
            <person name="Chen W.-M."/>
        </authorList>
    </citation>
    <scope>NUCLEOTIDE SEQUENCE [LARGE SCALE GENOMIC DNA]</scope>
    <source>
        <strain evidence="1 2">KMB7</strain>
    </source>
</reference>
<dbReference type="EMBL" id="SIXI01000002">
    <property type="protein sequence ID" value="TBO32981.1"/>
    <property type="molecule type" value="Genomic_DNA"/>
</dbReference>
<comment type="caution">
    <text evidence="1">The sequence shown here is derived from an EMBL/GenBank/DDBJ whole genome shotgun (WGS) entry which is preliminary data.</text>
</comment>
<keyword evidence="2" id="KW-1185">Reference proteome</keyword>
<evidence type="ECO:0008006" key="3">
    <source>
        <dbReference type="Google" id="ProtNLM"/>
    </source>
</evidence>
<protein>
    <recommendedName>
        <fullName evidence="3">Transposase</fullName>
    </recommendedName>
</protein>